<gene>
    <name evidence="1" type="ORF">B0T18DRAFT_390287</name>
</gene>
<evidence type="ECO:0000313" key="2">
    <source>
        <dbReference type="Proteomes" id="UP001172155"/>
    </source>
</evidence>
<accession>A0AA40K4L2</accession>
<dbReference type="EMBL" id="JAUKUD010000004">
    <property type="protein sequence ID" value="KAK0745710.1"/>
    <property type="molecule type" value="Genomic_DNA"/>
</dbReference>
<proteinExistence type="predicted"/>
<dbReference type="AlphaFoldDB" id="A0AA40K4L2"/>
<reference evidence="1" key="1">
    <citation type="submission" date="2023-06" db="EMBL/GenBank/DDBJ databases">
        <title>Genome-scale phylogeny and comparative genomics of the fungal order Sordariales.</title>
        <authorList>
            <consortium name="Lawrence Berkeley National Laboratory"/>
            <person name="Hensen N."/>
            <person name="Bonometti L."/>
            <person name="Westerberg I."/>
            <person name="Brannstrom I.O."/>
            <person name="Guillou S."/>
            <person name="Cros-Aarteil S."/>
            <person name="Calhoun S."/>
            <person name="Haridas S."/>
            <person name="Kuo A."/>
            <person name="Mondo S."/>
            <person name="Pangilinan J."/>
            <person name="Riley R."/>
            <person name="LaButti K."/>
            <person name="Andreopoulos B."/>
            <person name="Lipzen A."/>
            <person name="Chen C."/>
            <person name="Yanf M."/>
            <person name="Daum C."/>
            <person name="Ng V."/>
            <person name="Clum A."/>
            <person name="Steindorff A."/>
            <person name="Ohm R."/>
            <person name="Martin F."/>
            <person name="Silar P."/>
            <person name="Natvig D."/>
            <person name="Lalanne C."/>
            <person name="Gautier V."/>
            <person name="Ament-velasquez S.L."/>
            <person name="Kruys A."/>
            <person name="Hutchinson M.I."/>
            <person name="Powell A.J."/>
            <person name="Barry K."/>
            <person name="Miller A.N."/>
            <person name="Grigoriev I.V."/>
            <person name="Debuchy R."/>
            <person name="Gladieux P."/>
            <person name="Thoren M.H."/>
            <person name="Johannesson H."/>
        </authorList>
    </citation>
    <scope>NUCLEOTIDE SEQUENCE</scope>
    <source>
        <strain evidence="1">SMH3187-1</strain>
    </source>
</reference>
<sequence length="359" mass="39250">MSSGIVTTLFEGSWDRLMERMTEHSKRPEHALIVPIVDAADDGWALGATSSLYLAFAEVKSAFFFENTTPTTLALDRLKTQPTIMATDQDILPPALRLPSISESTSNWADDLTSMLRVFNNTLMDLNIVERAPIPAPIVETPGVISDDDLSECDSSASDNSFDSLFDSLTRPASPHTDQSTFISSLPSSSFASANHSAALTLFSEAFTLVLCTLEPRSGDISGRKVSGFLTFPNLNYQKPEIIDDDNSEAVFDTSCHELEAWNSDDVSDVSLVGYGEYGVLDKPEDDENIYALPEYALTIYEEDTAGSFSAPDAGQLDQQQAQEQDIPLLKLFEQRRLADSECPVTNWVESAPCSPTTS</sequence>
<keyword evidence="2" id="KW-1185">Reference proteome</keyword>
<name>A0AA40K4L2_9PEZI</name>
<evidence type="ECO:0000313" key="1">
    <source>
        <dbReference type="EMBL" id="KAK0745710.1"/>
    </source>
</evidence>
<dbReference type="Proteomes" id="UP001172155">
    <property type="component" value="Unassembled WGS sequence"/>
</dbReference>
<comment type="caution">
    <text evidence="1">The sequence shown here is derived from an EMBL/GenBank/DDBJ whole genome shotgun (WGS) entry which is preliminary data.</text>
</comment>
<protein>
    <submittedName>
        <fullName evidence="1">Uncharacterized protein</fullName>
    </submittedName>
</protein>
<organism evidence="1 2">
    <name type="scientific">Schizothecium vesticola</name>
    <dbReference type="NCBI Taxonomy" id="314040"/>
    <lineage>
        <taxon>Eukaryota</taxon>
        <taxon>Fungi</taxon>
        <taxon>Dikarya</taxon>
        <taxon>Ascomycota</taxon>
        <taxon>Pezizomycotina</taxon>
        <taxon>Sordariomycetes</taxon>
        <taxon>Sordariomycetidae</taxon>
        <taxon>Sordariales</taxon>
        <taxon>Schizotheciaceae</taxon>
        <taxon>Schizothecium</taxon>
    </lineage>
</organism>